<reference evidence="1 2" key="1">
    <citation type="submission" date="2012-01" db="EMBL/GenBank/DDBJ databases">
        <title>Complete sequence of chromosome of Clostridium pasteurianum BC1.</title>
        <authorList>
            <consortium name="US DOE Joint Genome Institute"/>
            <person name="Lucas S."/>
            <person name="Han J."/>
            <person name="Lapidus A."/>
            <person name="Cheng J.-F."/>
            <person name="Goodwin L."/>
            <person name="Pitluck S."/>
            <person name="Peters L."/>
            <person name="Mikhailova N."/>
            <person name="Teshima H."/>
            <person name="Detter J.C."/>
            <person name="Han C."/>
            <person name="Tapia R."/>
            <person name="Land M."/>
            <person name="Hauser L."/>
            <person name="Kyrpides N."/>
            <person name="Ivanova N."/>
            <person name="Pagani I."/>
            <person name="Dunn J."/>
            <person name="Taghavi S."/>
            <person name="Francis A."/>
            <person name="van der Lelie D."/>
            <person name="Woyke T."/>
        </authorList>
    </citation>
    <scope>NUCLEOTIDE SEQUENCE [LARGE SCALE GENOMIC DNA]</scope>
    <source>
        <strain evidence="1 2">BC1</strain>
    </source>
</reference>
<dbReference type="KEGG" id="cpas:Clopa_4332"/>
<accession>R4KET8</accession>
<dbReference type="HOGENOM" id="CLU_3342317_0_0_9"/>
<organism evidence="1 2">
    <name type="scientific">Clostridium pasteurianum BC1</name>
    <dbReference type="NCBI Taxonomy" id="86416"/>
    <lineage>
        <taxon>Bacteria</taxon>
        <taxon>Bacillati</taxon>
        <taxon>Bacillota</taxon>
        <taxon>Clostridia</taxon>
        <taxon>Eubacteriales</taxon>
        <taxon>Clostridiaceae</taxon>
        <taxon>Clostridium</taxon>
    </lineage>
</organism>
<dbReference type="EMBL" id="CP003261">
    <property type="protein sequence ID" value="AGK99049.1"/>
    <property type="molecule type" value="Genomic_DNA"/>
</dbReference>
<gene>
    <name evidence="1" type="ORF">Clopa_4332</name>
</gene>
<dbReference type="AlphaFoldDB" id="R4KET8"/>
<dbReference type="Proteomes" id="UP000013523">
    <property type="component" value="Chromosome"/>
</dbReference>
<evidence type="ECO:0000313" key="1">
    <source>
        <dbReference type="EMBL" id="AGK99049.1"/>
    </source>
</evidence>
<sequence>MDVDRKHQNIPDKLYTRNARKISFKKLKFIGEEFITI</sequence>
<proteinExistence type="predicted"/>
<keyword evidence="2" id="KW-1185">Reference proteome</keyword>
<name>R4KET8_CLOPA</name>
<protein>
    <submittedName>
        <fullName evidence="1">Uncharacterized protein</fullName>
    </submittedName>
</protein>
<dbReference type="PATRIC" id="fig|86416.3.peg.4343"/>
<evidence type="ECO:0000313" key="2">
    <source>
        <dbReference type="Proteomes" id="UP000013523"/>
    </source>
</evidence>
<dbReference type="STRING" id="86416.Clopa_4332"/>